<dbReference type="Gene3D" id="3.30.1490.110">
    <property type="match status" value="1"/>
</dbReference>
<dbReference type="HAMAP" id="MF_02033">
    <property type="entry name" value="FtsA"/>
    <property type="match status" value="1"/>
</dbReference>
<dbReference type="PIRSF" id="PIRSF003101">
    <property type="entry name" value="FtsA"/>
    <property type="match status" value="1"/>
</dbReference>
<gene>
    <name evidence="5 8" type="primary">ftsA</name>
    <name evidence="8" type="ORF">Q2362_03155</name>
</gene>
<protein>
    <recommendedName>
        <fullName evidence="5 6">Cell division protein FtsA</fullName>
    </recommendedName>
</protein>
<evidence type="ECO:0000313" key="8">
    <source>
        <dbReference type="EMBL" id="MDO2409098.1"/>
    </source>
</evidence>
<feature type="domain" description="SHS2" evidence="7">
    <location>
        <begin position="5"/>
        <end position="191"/>
    </location>
</feature>
<dbReference type="SUPFAM" id="SSF53067">
    <property type="entry name" value="Actin-like ATPase domain"/>
    <property type="match status" value="2"/>
</dbReference>
<reference evidence="8 9" key="1">
    <citation type="submission" date="2023-06" db="EMBL/GenBank/DDBJ databases">
        <title>Campylobacter magnum sp. nov., isolated from cecal contents of domestic pigs (Sus scrofa domesticus).</title>
        <authorList>
            <person name="Papic B."/>
            <person name="Gruntar I."/>
        </authorList>
    </citation>
    <scope>NUCLEOTIDE SEQUENCE [LARGE SCALE GENOMIC DNA]</scope>
    <source>
        <strain evidence="9">34484-21</strain>
    </source>
</reference>
<dbReference type="CDD" id="cd24048">
    <property type="entry name" value="ASKHA_NBD_FtsA"/>
    <property type="match status" value="1"/>
</dbReference>
<keyword evidence="1 5" id="KW-1003">Cell membrane</keyword>
<accession>A0ABT8T6G1</accession>
<dbReference type="GO" id="GO:0051301">
    <property type="term" value="P:cell division"/>
    <property type="evidence" value="ECO:0007669"/>
    <property type="project" value="UniProtKB-KW"/>
</dbReference>
<evidence type="ECO:0000256" key="1">
    <source>
        <dbReference type="ARBA" id="ARBA00022475"/>
    </source>
</evidence>
<evidence type="ECO:0000313" key="9">
    <source>
        <dbReference type="Proteomes" id="UP001171111"/>
    </source>
</evidence>
<keyword evidence="9" id="KW-1185">Reference proteome</keyword>
<dbReference type="Proteomes" id="UP001171111">
    <property type="component" value="Unassembled WGS sequence"/>
</dbReference>
<keyword evidence="4 5" id="KW-0131">Cell cycle</keyword>
<dbReference type="InterPro" id="IPR050696">
    <property type="entry name" value="FtsA/MreB"/>
</dbReference>
<dbReference type="InterPro" id="IPR003494">
    <property type="entry name" value="SHS2_FtsA"/>
</dbReference>
<dbReference type="SMART" id="SM00842">
    <property type="entry name" value="FtsA"/>
    <property type="match status" value="1"/>
</dbReference>
<sequence>MSAKILGIDIGSTKICAAMAELNASNEVSIIAVSCAESKGIKKGEIKNIELAASSIQTAVNDVLRIAGTNYNKVIVSINGKSKNLDSKGMVNIPNKDVTISQIERLMQDLCYRAKIEYEYEAIHVLPYNFKLDDQDNIEDPLGMSGSRLEVEAQIITVQRAAVVNLRKAIEKAGLRADNIVLCGYASSIATLNEDEKQLGAALIDIGGATCNMVIHAGNSIRYSDFLGVGSTLITTDLSAALHTPIAKAEEVKIKYGSLRSRVEGQIDLPDIGDENASRSVSVSIVQDVIMARVDETMRILAEMLGSSNYRHLISAGVVLTGGMTKIEGLREIATLIFDRLPVRIARPSDIEGLDDRFKEPMYSCAIGLCLYGAGHFTPYEIDSERKMRYHGESDGFDENRLSQGAEFAEFGDNEPMFEETEVNESLNLRIESEVPQKVQKAKNYWTDKVINKIKNLF</sequence>
<comment type="subcellular location">
    <subcellularLocation>
        <location evidence="5">Cell membrane</location>
        <topology evidence="5">Peripheral membrane protein</topology>
        <orientation evidence="5">Cytoplasmic side</orientation>
    </subcellularLocation>
    <text evidence="5">Localizes to the Z ring in an FtsZ-dependent manner. Targeted to the membrane through a conserved C-terminal amphipathic helix.</text>
</comment>
<evidence type="ECO:0000259" key="7">
    <source>
        <dbReference type="SMART" id="SM00842"/>
    </source>
</evidence>
<dbReference type="EMBL" id="JAULJQ010000003">
    <property type="protein sequence ID" value="MDO2409098.1"/>
    <property type="molecule type" value="Genomic_DNA"/>
</dbReference>
<dbReference type="Gene3D" id="3.30.420.40">
    <property type="match status" value="1"/>
</dbReference>
<evidence type="ECO:0000256" key="6">
    <source>
        <dbReference type="PIRNR" id="PIRNR003101"/>
    </source>
</evidence>
<proteinExistence type="inferred from homology"/>
<dbReference type="PANTHER" id="PTHR32432">
    <property type="entry name" value="CELL DIVISION PROTEIN FTSA-RELATED"/>
    <property type="match status" value="1"/>
</dbReference>
<keyword evidence="2 5" id="KW-0132">Cell division</keyword>
<dbReference type="InterPro" id="IPR043129">
    <property type="entry name" value="ATPase_NBD"/>
</dbReference>
<dbReference type="NCBIfam" id="TIGR01174">
    <property type="entry name" value="ftsA"/>
    <property type="match status" value="1"/>
</dbReference>
<evidence type="ECO:0000256" key="4">
    <source>
        <dbReference type="ARBA" id="ARBA00023306"/>
    </source>
</evidence>
<comment type="caution">
    <text evidence="8">The sequence shown here is derived from an EMBL/GenBank/DDBJ whole genome shotgun (WGS) entry which is preliminary data.</text>
</comment>
<keyword evidence="3 5" id="KW-0472">Membrane</keyword>
<organism evidence="8 9">
    <name type="scientific">Campylobacter magnus</name>
    <dbReference type="NCBI Taxonomy" id="3026462"/>
    <lineage>
        <taxon>Bacteria</taxon>
        <taxon>Pseudomonadati</taxon>
        <taxon>Campylobacterota</taxon>
        <taxon>Epsilonproteobacteria</taxon>
        <taxon>Campylobacterales</taxon>
        <taxon>Campylobacteraceae</taxon>
        <taxon>Campylobacter</taxon>
    </lineage>
</organism>
<dbReference type="PANTHER" id="PTHR32432:SF4">
    <property type="entry name" value="CELL DIVISION PROTEIN FTSA"/>
    <property type="match status" value="1"/>
</dbReference>
<dbReference type="InterPro" id="IPR020823">
    <property type="entry name" value="Cell_div_FtsA"/>
</dbReference>
<name>A0ABT8T6G1_9BACT</name>
<evidence type="ECO:0000256" key="2">
    <source>
        <dbReference type="ARBA" id="ARBA00022618"/>
    </source>
</evidence>
<comment type="similarity">
    <text evidence="5 6">Belongs to the FtsA/MreB family.</text>
</comment>
<evidence type="ECO:0000256" key="3">
    <source>
        <dbReference type="ARBA" id="ARBA00023136"/>
    </source>
</evidence>
<comment type="subunit">
    <text evidence="5">Self-interacts. Interacts with FtsZ.</text>
</comment>
<dbReference type="Pfam" id="PF14450">
    <property type="entry name" value="FtsA"/>
    <property type="match status" value="2"/>
</dbReference>
<dbReference type="Pfam" id="PF02491">
    <property type="entry name" value="SHS2_FTSA"/>
    <property type="match status" value="1"/>
</dbReference>
<comment type="function">
    <text evidence="5 6">Cell division protein that is involved in the assembly of the Z ring. May serve as a membrane anchor for the Z ring.</text>
</comment>
<dbReference type="RefSeq" id="WP_302243920.1">
    <property type="nucleotide sequence ID" value="NZ_JAULJQ010000003.1"/>
</dbReference>
<evidence type="ECO:0000256" key="5">
    <source>
        <dbReference type="HAMAP-Rule" id="MF_02033"/>
    </source>
</evidence>